<protein>
    <submittedName>
        <fullName evidence="1">Uncharacterized protein</fullName>
    </submittedName>
</protein>
<evidence type="ECO:0000313" key="1">
    <source>
        <dbReference type="EMBL" id="KAL3573232.1"/>
    </source>
</evidence>
<organism evidence="1 2">
    <name type="scientific">Populus alba</name>
    <name type="common">White poplar</name>
    <dbReference type="NCBI Taxonomy" id="43335"/>
    <lineage>
        <taxon>Eukaryota</taxon>
        <taxon>Viridiplantae</taxon>
        <taxon>Streptophyta</taxon>
        <taxon>Embryophyta</taxon>
        <taxon>Tracheophyta</taxon>
        <taxon>Spermatophyta</taxon>
        <taxon>Magnoliopsida</taxon>
        <taxon>eudicotyledons</taxon>
        <taxon>Gunneridae</taxon>
        <taxon>Pentapetalae</taxon>
        <taxon>rosids</taxon>
        <taxon>fabids</taxon>
        <taxon>Malpighiales</taxon>
        <taxon>Salicaceae</taxon>
        <taxon>Saliceae</taxon>
        <taxon>Populus</taxon>
    </lineage>
</organism>
<name>A0ACC4B5A8_POPAL</name>
<comment type="caution">
    <text evidence="1">The sequence shown here is derived from an EMBL/GenBank/DDBJ whole genome shotgun (WGS) entry which is preliminary data.</text>
</comment>
<gene>
    <name evidence="1" type="ORF">D5086_027136</name>
</gene>
<accession>A0ACC4B5A8</accession>
<sequence length="68" mass="7693">MTLDAAAMAEAGHGAEELLERKHWCGLLMKEIFCYCSLWNQLLTVAAHDLEELLEKMMVDEELLIASI</sequence>
<reference evidence="1 2" key="1">
    <citation type="journal article" date="2024" name="Plant Biotechnol. J.">
        <title>Genome and CRISPR/Cas9 system of a widespread forest tree (Populus alba) in the world.</title>
        <authorList>
            <person name="Liu Y.J."/>
            <person name="Jiang P.F."/>
            <person name="Han X.M."/>
            <person name="Li X.Y."/>
            <person name="Wang H.M."/>
            <person name="Wang Y.J."/>
            <person name="Wang X.X."/>
            <person name="Zeng Q.Y."/>
        </authorList>
    </citation>
    <scope>NUCLEOTIDE SEQUENCE [LARGE SCALE GENOMIC DNA]</scope>
    <source>
        <strain evidence="2">cv. PAL-ZL1</strain>
    </source>
</reference>
<evidence type="ECO:0000313" key="2">
    <source>
        <dbReference type="Proteomes" id="UP000309997"/>
    </source>
</evidence>
<proteinExistence type="predicted"/>
<dbReference type="EMBL" id="RCHU02000014">
    <property type="protein sequence ID" value="KAL3573232.1"/>
    <property type="molecule type" value="Genomic_DNA"/>
</dbReference>
<dbReference type="Proteomes" id="UP000309997">
    <property type="component" value="Unassembled WGS sequence"/>
</dbReference>
<keyword evidence="2" id="KW-1185">Reference proteome</keyword>